<dbReference type="PANTHER" id="PTHR22891">
    <property type="entry name" value="EUKARYOTIC TRANSLATION INITIATION FACTOR 2C"/>
    <property type="match status" value="1"/>
</dbReference>
<comment type="caution">
    <text evidence="2">The sequence shown here is derived from an EMBL/GenBank/DDBJ whole genome shotgun (WGS) entry which is preliminary data.</text>
</comment>
<keyword evidence="3" id="KW-1185">Reference proteome</keyword>
<dbReference type="SUPFAM" id="SSF53098">
    <property type="entry name" value="Ribonuclease H-like"/>
    <property type="match status" value="1"/>
</dbReference>
<evidence type="ECO:0000313" key="3">
    <source>
        <dbReference type="Proteomes" id="UP000516437"/>
    </source>
</evidence>
<dbReference type="Proteomes" id="UP000516437">
    <property type="component" value="Chromosome 1"/>
</dbReference>
<dbReference type="PROSITE" id="PS50822">
    <property type="entry name" value="PIWI"/>
    <property type="match status" value="1"/>
</dbReference>
<protein>
    <submittedName>
        <fullName evidence="2">Protein argonaute MEL1</fullName>
    </submittedName>
</protein>
<evidence type="ECO:0000259" key="1">
    <source>
        <dbReference type="PROSITE" id="PS50822"/>
    </source>
</evidence>
<reference evidence="2 3" key="1">
    <citation type="journal article" date="2019" name="Plant Biotechnol. J.">
        <title>The red bayberry genome and genetic basis of sex determination.</title>
        <authorList>
            <person name="Jia H.M."/>
            <person name="Jia H.J."/>
            <person name="Cai Q.L."/>
            <person name="Wang Y."/>
            <person name="Zhao H.B."/>
            <person name="Yang W.F."/>
            <person name="Wang G.Y."/>
            <person name="Li Y.H."/>
            <person name="Zhan D.L."/>
            <person name="Shen Y.T."/>
            <person name="Niu Q.F."/>
            <person name="Chang L."/>
            <person name="Qiu J."/>
            <person name="Zhao L."/>
            <person name="Xie H.B."/>
            <person name="Fu W.Y."/>
            <person name="Jin J."/>
            <person name="Li X.W."/>
            <person name="Jiao Y."/>
            <person name="Zhou C.C."/>
            <person name="Tu T."/>
            <person name="Chai C.Y."/>
            <person name="Gao J.L."/>
            <person name="Fan L.J."/>
            <person name="van de Weg E."/>
            <person name="Wang J.Y."/>
            <person name="Gao Z.S."/>
        </authorList>
    </citation>
    <scope>NUCLEOTIDE SEQUENCE [LARGE SCALE GENOMIC DNA]</scope>
    <source>
        <tissue evidence="2">Leaves</tissue>
    </source>
</reference>
<dbReference type="Gene3D" id="3.30.420.10">
    <property type="entry name" value="Ribonuclease H-like superfamily/Ribonuclease H"/>
    <property type="match status" value="1"/>
</dbReference>
<dbReference type="GO" id="GO:0003676">
    <property type="term" value="F:nucleic acid binding"/>
    <property type="evidence" value="ECO:0007669"/>
    <property type="project" value="InterPro"/>
</dbReference>
<dbReference type="InterPro" id="IPR003165">
    <property type="entry name" value="Piwi"/>
</dbReference>
<dbReference type="InterPro" id="IPR036397">
    <property type="entry name" value="RNaseH_sf"/>
</dbReference>
<dbReference type="EMBL" id="RXIC02000019">
    <property type="protein sequence ID" value="KAB1224909.1"/>
    <property type="molecule type" value="Genomic_DNA"/>
</dbReference>
<dbReference type="Pfam" id="PF02171">
    <property type="entry name" value="Piwi"/>
    <property type="match status" value="1"/>
</dbReference>
<dbReference type="OrthoDB" id="1751161at2759"/>
<dbReference type="AlphaFoldDB" id="A0A6A1WHU4"/>
<proteinExistence type="predicted"/>
<accession>A0A6A1WHU4</accession>
<dbReference type="InterPro" id="IPR012337">
    <property type="entry name" value="RNaseH-like_sf"/>
</dbReference>
<name>A0A6A1WHU4_9ROSI</name>
<gene>
    <name evidence="2" type="ORF">CJ030_MR1G007278</name>
</gene>
<evidence type="ECO:0000313" key="2">
    <source>
        <dbReference type="EMBL" id="KAB1224909.1"/>
    </source>
</evidence>
<sequence length="190" mass="21188">MEKVFGIQVNEKPALINARVLPSPKLEYHRTSRVPIECPTMGRWKSITRESLLAFIDSTGRRSERIIFYRHGVSEDQFSQVLLYEMDAIRKLSNCKSLLLPGLCLNKGRTSAPSDLCGGAEKTYTRLFPAKPDQKDKSVNIPPVPPVHYAHLVAFRARCYIQGETSESGSTSGTGSQVEVRALPLIKDNV</sequence>
<feature type="domain" description="Piwi" evidence="1">
    <location>
        <begin position="50"/>
        <end position="91"/>
    </location>
</feature>
<organism evidence="2 3">
    <name type="scientific">Morella rubra</name>
    <name type="common">Chinese bayberry</name>
    <dbReference type="NCBI Taxonomy" id="262757"/>
    <lineage>
        <taxon>Eukaryota</taxon>
        <taxon>Viridiplantae</taxon>
        <taxon>Streptophyta</taxon>
        <taxon>Embryophyta</taxon>
        <taxon>Tracheophyta</taxon>
        <taxon>Spermatophyta</taxon>
        <taxon>Magnoliopsida</taxon>
        <taxon>eudicotyledons</taxon>
        <taxon>Gunneridae</taxon>
        <taxon>Pentapetalae</taxon>
        <taxon>rosids</taxon>
        <taxon>fabids</taxon>
        <taxon>Fagales</taxon>
        <taxon>Myricaceae</taxon>
        <taxon>Morella</taxon>
    </lineage>
</organism>